<dbReference type="Gene3D" id="1.10.286.70">
    <property type="entry name" value="Get5 dimerization domain"/>
    <property type="match status" value="1"/>
</dbReference>
<organism evidence="4 5">
    <name type="scientific">Uncinocarpus reesii (strain UAMH 1704)</name>
    <dbReference type="NCBI Taxonomy" id="336963"/>
    <lineage>
        <taxon>Eukaryota</taxon>
        <taxon>Fungi</taxon>
        <taxon>Dikarya</taxon>
        <taxon>Ascomycota</taxon>
        <taxon>Pezizomycotina</taxon>
        <taxon>Eurotiomycetes</taxon>
        <taxon>Eurotiomycetidae</taxon>
        <taxon>Onygenales</taxon>
        <taxon>Onygenaceae</taxon>
        <taxon>Uncinocarpus</taxon>
    </lineage>
</organism>
<reference evidence="5" key="1">
    <citation type="journal article" date="2009" name="Genome Res.">
        <title>Comparative genomic analyses of the human fungal pathogens Coccidioides and their relatives.</title>
        <authorList>
            <person name="Sharpton T.J."/>
            <person name="Stajich J.E."/>
            <person name="Rounsley S.D."/>
            <person name="Gardner M.J."/>
            <person name="Wortman J.R."/>
            <person name="Jordar V.S."/>
            <person name="Maiti R."/>
            <person name="Kodira C.D."/>
            <person name="Neafsey D.E."/>
            <person name="Zeng Q."/>
            <person name="Hung C.-Y."/>
            <person name="McMahan C."/>
            <person name="Muszewska A."/>
            <person name="Grynberg M."/>
            <person name="Mandel M.A."/>
            <person name="Kellner E.M."/>
            <person name="Barker B.M."/>
            <person name="Galgiani J.N."/>
            <person name="Orbach M.J."/>
            <person name="Kirkland T.N."/>
            <person name="Cole G.T."/>
            <person name="Henn M.R."/>
            <person name="Birren B.W."/>
            <person name="Taylor J.W."/>
        </authorList>
    </citation>
    <scope>NUCLEOTIDE SEQUENCE [LARGE SCALE GENOMIC DNA]</scope>
    <source>
        <strain evidence="5">UAMH 1704</strain>
    </source>
</reference>
<dbReference type="EMBL" id="CH476616">
    <property type="protein sequence ID" value="EEP79176.1"/>
    <property type="molecule type" value="Genomic_DNA"/>
</dbReference>
<dbReference type="Proteomes" id="UP000002058">
    <property type="component" value="Unassembled WGS sequence"/>
</dbReference>
<evidence type="ECO:0008006" key="6">
    <source>
        <dbReference type="Google" id="ProtNLM"/>
    </source>
</evidence>
<dbReference type="GeneID" id="8443994"/>
<dbReference type="OrthoDB" id="5366541at2759"/>
<evidence type="ECO:0000259" key="3">
    <source>
        <dbReference type="Pfam" id="PF17183"/>
    </source>
</evidence>
<dbReference type="HOGENOM" id="CLU_075131_0_0_1"/>
<evidence type="ECO:0000256" key="1">
    <source>
        <dbReference type="SAM" id="MobiDB-lite"/>
    </source>
</evidence>
<dbReference type="Pfam" id="PF17183">
    <property type="entry name" value="Get5_C"/>
    <property type="match status" value="1"/>
</dbReference>
<dbReference type="RefSeq" id="XP_002544505.1">
    <property type="nucleotide sequence ID" value="XM_002544459.1"/>
</dbReference>
<evidence type="ECO:0000259" key="2">
    <source>
        <dbReference type="Pfam" id="PF12754"/>
    </source>
</evidence>
<feature type="region of interest" description="Disordered" evidence="1">
    <location>
        <begin position="40"/>
        <end position="60"/>
    </location>
</feature>
<gene>
    <name evidence="4" type="ORF">UREG_04022</name>
</gene>
<dbReference type="InParanoid" id="C4JMG4"/>
<feature type="domain" description="Get5 N-terminal" evidence="2">
    <location>
        <begin position="6"/>
        <end position="161"/>
    </location>
</feature>
<name>C4JMG4_UNCRE</name>
<dbReference type="VEuPathDB" id="FungiDB:UREG_04022"/>
<evidence type="ECO:0000313" key="4">
    <source>
        <dbReference type="EMBL" id="EEP79176.1"/>
    </source>
</evidence>
<dbReference type="InterPro" id="IPR024737">
    <property type="entry name" value="Get5_N"/>
</dbReference>
<dbReference type="InterPro" id="IPR049256">
    <property type="entry name" value="Get5_C"/>
</dbReference>
<protein>
    <recommendedName>
        <fullName evidence="6">Ubiquitin-like domain-containing protein</fullName>
    </recommendedName>
</protein>
<dbReference type="Pfam" id="PF12754">
    <property type="entry name" value="Get5_N"/>
    <property type="match status" value="1"/>
</dbReference>
<proteinExistence type="predicted"/>
<dbReference type="eggNOG" id="ENOG502S36W">
    <property type="taxonomic scope" value="Eukaryota"/>
</dbReference>
<feature type="domain" description="Get5 C-terminal" evidence="3">
    <location>
        <begin position="196"/>
        <end position="245"/>
    </location>
</feature>
<sequence length="246" mass="26960">MAELSFTKAFLAQLDSKPVKLPANHVFDPRDFQARQPFTLPRLSDPPHPQLPKKVKPAAIPGSSKSITIHLKSARNPVLDITLDNVPLSGASIQDLKAAVQSRIKPANAESDSEKVPLEKIKILWKRKPVQGNLVTDALASEPDVLKGGKEVEFGIMILGGAAVLPPQEPPATSTIATGAEHLAGKEAMQEPDTAKKLPADIENRNVLWSESFWEDLEGFLKMRIKDEKEAARLRVLFKNAWESST</sequence>
<dbReference type="AlphaFoldDB" id="C4JMG4"/>
<accession>C4JMG4</accession>
<dbReference type="KEGG" id="ure:UREG_04022"/>
<evidence type="ECO:0000313" key="5">
    <source>
        <dbReference type="Proteomes" id="UP000002058"/>
    </source>
</evidence>
<keyword evidence="5" id="KW-1185">Reference proteome</keyword>
<dbReference type="OMA" id="YILPRMP"/>